<sequence>MGERAGATVSEVAGSHVFIISRPEAAFEAVLAAAATIDHKGA</sequence>
<organism evidence="1 2">
    <name type="scientific">Asanoa siamensis</name>
    <dbReference type="NCBI Taxonomy" id="926357"/>
    <lineage>
        <taxon>Bacteria</taxon>
        <taxon>Bacillati</taxon>
        <taxon>Actinomycetota</taxon>
        <taxon>Actinomycetes</taxon>
        <taxon>Micromonosporales</taxon>
        <taxon>Micromonosporaceae</taxon>
        <taxon>Asanoa</taxon>
    </lineage>
</organism>
<evidence type="ECO:0000313" key="2">
    <source>
        <dbReference type="Proteomes" id="UP000604117"/>
    </source>
</evidence>
<comment type="caution">
    <text evidence="1">The sequence shown here is derived from an EMBL/GenBank/DDBJ whole genome shotgun (WGS) entry which is preliminary data.</text>
</comment>
<keyword evidence="2" id="KW-1185">Reference proteome</keyword>
<dbReference type="EMBL" id="BONE01000129">
    <property type="protein sequence ID" value="GIF78264.1"/>
    <property type="molecule type" value="Genomic_DNA"/>
</dbReference>
<accession>A0ABQ4D419</accession>
<gene>
    <name evidence="1" type="ORF">Asi02nite_77820</name>
</gene>
<proteinExistence type="predicted"/>
<dbReference type="Proteomes" id="UP000604117">
    <property type="component" value="Unassembled WGS sequence"/>
</dbReference>
<evidence type="ECO:0000313" key="1">
    <source>
        <dbReference type="EMBL" id="GIF78264.1"/>
    </source>
</evidence>
<name>A0ABQ4D419_9ACTN</name>
<reference evidence="1 2" key="1">
    <citation type="submission" date="2021-01" db="EMBL/GenBank/DDBJ databases">
        <title>Whole genome shotgun sequence of Asanoa siamensis NBRC 107932.</title>
        <authorList>
            <person name="Komaki H."/>
            <person name="Tamura T."/>
        </authorList>
    </citation>
    <scope>NUCLEOTIDE SEQUENCE [LARGE SCALE GENOMIC DNA]</scope>
    <source>
        <strain evidence="1 2">NBRC 107932</strain>
    </source>
</reference>
<protein>
    <submittedName>
        <fullName evidence="1">Uncharacterized protein</fullName>
    </submittedName>
</protein>